<protein>
    <submittedName>
        <fullName evidence="6">Uncharacterized protein</fullName>
    </submittedName>
</protein>
<dbReference type="PROSITE" id="PS01179">
    <property type="entry name" value="PID"/>
    <property type="match status" value="1"/>
</dbReference>
<dbReference type="CDD" id="cd01209">
    <property type="entry name" value="PTB_Shc"/>
    <property type="match status" value="1"/>
</dbReference>
<proteinExistence type="predicted"/>
<dbReference type="EMBL" id="OZ035826">
    <property type="protein sequence ID" value="CAL1603510.1"/>
    <property type="molecule type" value="Genomic_DNA"/>
</dbReference>
<dbReference type="Proteomes" id="UP001497482">
    <property type="component" value="Chromosome 4"/>
</dbReference>
<evidence type="ECO:0000313" key="7">
    <source>
        <dbReference type="Proteomes" id="UP001497482"/>
    </source>
</evidence>
<keyword evidence="1 2" id="KW-0727">SH2 domain</keyword>
<name>A0AAV2LSZ0_KNICA</name>
<dbReference type="SUPFAM" id="SSF50729">
    <property type="entry name" value="PH domain-like"/>
    <property type="match status" value="1"/>
</dbReference>
<feature type="region of interest" description="Disordered" evidence="3">
    <location>
        <begin position="75"/>
        <end position="94"/>
    </location>
</feature>
<dbReference type="GO" id="GO:0007169">
    <property type="term" value="P:cell surface receptor protein tyrosine kinase signaling pathway"/>
    <property type="evidence" value="ECO:0007669"/>
    <property type="project" value="TreeGrafter"/>
</dbReference>
<feature type="compositionally biased region" description="Low complexity" evidence="3">
    <location>
        <begin position="509"/>
        <end position="538"/>
    </location>
</feature>
<reference evidence="6 7" key="1">
    <citation type="submission" date="2024-04" db="EMBL/GenBank/DDBJ databases">
        <authorList>
            <person name="Waldvogel A.-M."/>
            <person name="Schoenle A."/>
        </authorList>
    </citation>
    <scope>NUCLEOTIDE SEQUENCE [LARGE SCALE GENOMIC DNA]</scope>
</reference>
<dbReference type="PANTHER" id="PTHR10337">
    <property type="entry name" value="SHC TRANSFORMING PROTEIN"/>
    <property type="match status" value="1"/>
</dbReference>
<dbReference type="InterPro" id="IPR006020">
    <property type="entry name" value="PTB/PI_dom"/>
</dbReference>
<dbReference type="Gene3D" id="2.30.29.30">
    <property type="entry name" value="Pleckstrin-homology domain (PH domain)/Phosphotyrosine-binding domain (PTB)"/>
    <property type="match status" value="1"/>
</dbReference>
<feature type="domain" description="SH2" evidence="5">
    <location>
        <begin position="413"/>
        <end position="504"/>
    </location>
</feature>
<evidence type="ECO:0000259" key="4">
    <source>
        <dbReference type="PROSITE" id="PS01179"/>
    </source>
</evidence>
<evidence type="ECO:0000256" key="1">
    <source>
        <dbReference type="ARBA" id="ARBA00022999"/>
    </source>
</evidence>
<dbReference type="PRINTS" id="PR00629">
    <property type="entry name" value="SHCPIDOMAIN"/>
</dbReference>
<dbReference type="Gene3D" id="3.30.505.10">
    <property type="entry name" value="SH2 domain"/>
    <property type="match status" value="1"/>
</dbReference>
<dbReference type="PANTHER" id="PTHR10337:SF12">
    <property type="entry name" value="SHC-TRANSFORMING PROTEIN 4"/>
    <property type="match status" value="1"/>
</dbReference>
<evidence type="ECO:0000256" key="2">
    <source>
        <dbReference type="PROSITE-ProRule" id="PRU00191"/>
    </source>
</evidence>
<dbReference type="GO" id="GO:0005886">
    <property type="term" value="C:plasma membrane"/>
    <property type="evidence" value="ECO:0007669"/>
    <property type="project" value="TreeGrafter"/>
</dbReference>
<keyword evidence="7" id="KW-1185">Reference proteome</keyword>
<feature type="region of interest" description="Disordered" evidence="3">
    <location>
        <begin position="313"/>
        <end position="337"/>
    </location>
</feature>
<dbReference type="PRINTS" id="PR00401">
    <property type="entry name" value="SH2DOMAIN"/>
</dbReference>
<dbReference type="InterPro" id="IPR051235">
    <property type="entry name" value="CEP152/SHC-Transforming"/>
</dbReference>
<evidence type="ECO:0000256" key="3">
    <source>
        <dbReference type="SAM" id="MobiDB-lite"/>
    </source>
</evidence>
<dbReference type="InterPro" id="IPR006019">
    <property type="entry name" value="PID_Shc-like"/>
</dbReference>
<dbReference type="AlphaFoldDB" id="A0AAV2LSZ0"/>
<dbReference type="InterPro" id="IPR000980">
    <property type="entry name" value="SH2"/>
</dbReference>
<feature type="region of interest" description="Disordered" evidence="3">
    <location>
        <begin position="501"/>
        <end position="546"/>
    </location>
</feature>
<sequence length="546" mass="59345">MRQESRFKSPTTLFPGMLKRTKYSRLRNDSVTSLEERPVSVLPLKRSLCLHFSPQPPAPSTLGDFMANIRIQSPLRDRTVPPQASSAPGQGERAGQRLFSQASLDMGALRCTRRPITLQRVASLPWTTCDHLPQGDCGCDSGEKAGVKTAVHHDIKYMGSVEVTQSMRTLDFATRMQVTREAINILWEKTSTKTSLKSKKTQTRHKGLCLVLGQSDLSFSGSRVLLSVSTESLSLLCVSSLQKIAHHSMQSISFASGADPDMSDYIAYVAKDQDNKRACHILECPQGGAVEVINSIGQAFETRFHQMLSQSSPLLSGAPRSVDPSPRSHSSLSPGLDYYNIVPKKTPPAGGAEDLPLSERDTTQDQIVQRVCPHPSGVLYENCSTTERTAPPEARSAVNSVCSTKVLIQDEDWFHGRLGREQAEALLSCSGDFLVRESSSATGQYVLSGREGPTVRHLLLVDPDGHVRTRDKVFLSIGHLIHFHMKSQTPIQCGTSELSLKQPVRPKPLRTGTLSTGTLSTGTLSTGTPSTGTLSTKTPSIGASSV</sequence>
<organism evidence="6 7">
    <name type="scientific">Knipowitschia caucasica</name>
    <name type="common">Caucasian dwarf goby</name>
    <name type="synonym">Pomatoschistus caucasicus</name>
    <dbReference type="NCBI Taxonomy" id="637954"/>
    <lineage>
        <taxon>Eukaryota</taxon>
        <taxon>Metazoa</taxon>
        <taxon>Chordata</taxon>
        <taxon>Craniata</taxon>
        <taxon>Vertebrata</taxon>
        <taxon>Euteleostomi</taxon>
        <taxon>Actinopterygii</taxon>
        <taxon>Neopterygii</taxon>
        <taxon>Teleostei</taxon>
        <taxon>Neoteleostei</taxon>
        <taxon>Acanthomorphata</taxon>
        <taxon>Gobiaria</taxon>
        <taxon>Gobiiformes</taxon>
        <taxon>Gobioidei</taxon>
        <taxon>Gobiidae</taxon>
        <taxon>Gobiinae</taxon>
        <taxon>Knipowitschia</taxon>
    </lineage>
</organism>
<gene>
    <name evidence="6" type="ORF">KC01_LOCUS31188</name>
</gene>
<dbReference type="InterPro" id="IPR011993">
    <property type="entry name" value="PH-like_dom_sf"/>
</dbReference>
<evidence type="ECO:0000259" key="5">
    <source>
        <dbReference type="PROSITE" id="PS50001"/>
    </source>
</evidence>
<dbReference type="GO" id="GO:0030971">
    <property type="term" value="F:receptor tyrosine kinase binding"/>
    <property type="evidence" value="ECO:0007669"/>
    <property type="project" value="TreeGrafter"/>
</dbReference>
<dbReference type="SMART" id="SM00462">
    <property type="entry name" value="PTB"/>
    <property type="match status" value="1"/>
</dbReference>
<accession>A0AAV2LSZ0</accession>
<dbReference type="Pfam" id="PF00640">
    <property type="entry name" value="PID"/>
    <property type="match status" value="1"/>
</dbReference>
<dbReference type="SMART" id="SM00252">
    <property type="entry name" value="SH2"/>
    <property type="match status" value="1"/>
</dbReference>
<dbReference type="InterPro" id="IPR036860">
    <property type="entry name" value="SH2_dom_sf"/>
</dbReference>
<dbReference type="SUPFAM" id="SSF55550">
    <property type="entry name" value="SH2 domain"/>
    <property type="match status" value="1"/>
</dbReference>
<evidence type="ECO:0000313" key="6">
    <source>
        <dbReference type="EMBL" id="CAL1603510.1"/>
    </source>
</evidence>
<feature type="domain" description="PID" evidence="4">
    <location>
        <begin position="155"/>
        <end position="313"/>
    </location>
</feature>
<dbReference type="Pfam" id="PF00017">
    <property type="entry name" value="SH2"/>
    <property type="match status" value="1"/>
</dbReference>
<dbReference type="PROSITE" id="PS50001">
    <property type="entry name" value="SH2"/>
    <property type="match status" value="1"/>
</dbReference>
<dbReference type="GO" id="GO:0035556">
    <property type="term" value="P:intracellular signal transduction"/>
    <property type="evidence" value="ECO:0007669"/>
    <property type="project" value="InterPro"/>
</dbReference>